<name>A0A183AKS1_9TREM</name>
<dbReference type="PANTHER" id="PTHR45653">
    <property type="entry name" value="DEDICATOR OF CYTOKINESIS"/>
    <property type="match status" value="1"/>
</dbReference>
<dbReference type="Gene3D" id="1.25.40.410">
    <property type="match status" value="1"/>
</dbReference>
<dbReference type="InterPro" id="IPR056372">
    <property type="entry name" value="TPR_DOCK"/>
</dbReference>
<dbReference type="PROSITE" id="PS51651">
    <property type="entry name" value="DOCKER"/>
    <property type="match status" value="1"/>
</dbReference>
<reference evidence="4" key="1">
    <citation type="submission" date="2016-06" db="UniProtKB">
        <authorList>
            <consortium name="WormBaseParasite"/>
        </authorList>
    </citation>
    <scope>IDENTIFICATION</scope>
</reference>
<feature type="region of interest" description="Disordered" evidence="2">
    <location>
        <begin position="361"/>
        <end position="385"/>
    </location>
</feature>
<dbReference type="GO" id="GO:0005085">
    <property type="term" value="F:guanyl-nucleotide exchange factor activity"/>
    <property type="evidence" value="ECO:0007669"/>
    <property type="project" value="InterPro"/>
</dbReference>
<dbReference type="Pfam" id="PF23554">
    <property type="entry name" value="TPR_DOCK"/>
    <property type="match status" value="1"/>
</dbReference>
<dbReference type="InterPro" id="IPR043161">
    <property type="entry name" value="DOCK_C_lobe_A"/>
</dbReference>
<dbReference type="GO" id="GO:0005737">
    <property type="term" value="C:cytoplasm"/>
    <property type="evidence" value="ECO:0007669"/>
    <property type="project" value="TreeGrafter"/>
</dbReference>
<feature type="domain" description="DOCKER" evidence="3">
    <location>
        <begin position="809"/>
        <end position="1219"/>
    </location>
</feature>
<evidence type="ECO:0000256" key="2">
    <source>
        <dbReference type="SAM" id="MobiDB-lite"/>
    </source>
</evidence>
<dbReference type="GO" id="GO:0031267">
    <property type="term" value="F:small GTPase binding"/>
    <property type="evidence" value="ECO:0007669"/>
    <property type="project" value="TreeGrafter"/>
</dbReference>
<protein>
    <submittedName>
        <fullName evidence="4">DOCKER domain-containing protein</fullName>
    </submittedName>
</protein>
<dbReference type="InterPro" id="IPR027357">
    <property type="entry name" value="DOCKER_dom"/>
</dbReference>
<dbReference type="InterPro" id="IPR026791">
    <property type="entry name" value="DOCK"/>
</dbReference>
<evidence type="ECO:0000256" key="1">
    <source>
        <dbReference type="PROSITE-ProRule" id="PRU00984"/>
    </source>
</evidence>
<organism evidence="4">
    <name type="scientific">Echinostoma caproni</name>
    <dbReference type="NCBI Taxonomy" id="27848"/>
    <lineage>
        <taxon>Eukaryota</taxon>
        <taxon>Metazoa</taxon>
        <taxon>Spiralia</taxon>
        <taxon>Lophotrochozoa</taxon>
        <taxon>Platyhelminthes</taxon>
        <taxon>Trematoda</taxon>
        <taxon>Digenea</taxon>
        <taxon>Plagiorchiida</taxon>
        <taxon>Echinostomata</taxon>
        <taxon>Echinostomatoidea</taxon>
        <taxon>Echinostomatidae</taxon>
        <taxon>Echinostoma</taxon>
    </lineage>
</organism>
<evidence type="ECO:0000313" key="4">
    <source>
        <dbReference type="WBParaSite" id="ECPE_0000757201-mRNA-1"/>
    </source>
</evidence>
<dbReference type="WBParaSite" id="ECPE_0000757201-mRNA-1">
    <property type="protein sequence ID" value="ECPE_0000757201-mRNA-1"/>
    <property type="gene ID" value="ECPE_0000757201"/>
</dbReference>
<sequence length="1306" mass="145932">LLDNLLQMLCTCVDLTGSNVVLHVSLGYSVLMALAKCYHDLLIKPAYQELIDAYLKGPAFTYTTVHYPYLRLLNSILRDVLDDGLTGTENNLPVINLSSPTEPNSPFMNNHISTGREVTSGTGHIDEKAVEMIFSTVGWAFRVIVRSRQLELESLPNDSDESGQKQIFFRQMDEFLSQIIRVTLLTNHSLPLKIVNAVSQIIRDVSLVYPRDRLSRSIVALLDRMIDFPESPNRKILVETIESPLFDDPECREILMPAVRSTLTKYFADMLSKELTPNRMEKHMVMELWCDTMLTFVSRFTHVTRQSEQPHLLDCLSRSSTHTERKELFENMVQTGFIRWVMQQLGRVFLFVHEQESGARASSQTGSLQSGTRSGPITPSRAENTLRTTRNVQKCAVGKKLSTSTTQKGINAAIRLQDVRGCLTSVLLTLLDQFDASLWRILLTPSSDDFRGTCSAARLCPVCSGLSLIPVFDFVHELVSLFSMMHTYPAYPAPKRTSTIVQTVSAAAAVTTTATTKGTEDGHPGRDLIALRDEVAWPSRRPIEFGGAWVQMLMAASTVELRVLRTIIDVTLTPMFAAINGESSALCTDTVRLMAEHTFVTELVNLVQHCLGSFVVQQSHLCMEALPAVLRTRVDQSLYGRAADLHERSKAFYIPMILPTVIDMTTVPLSNIRENCVNLIFDALHVSPSRVERVFVSEIDRVMQWAGTGFAADMYRLLGDRLRATNSPQLDARRQRLITDLLRQIECLLNYGEFLNHPSRLSEMLALHNLRVGLCLSGDVQRLVEAMLHFDDEEFRKALETTSQFRTLYESIGRKDMMLHYLYRLEGLHAEDGNVTERGYTLQMISKQYTWSEEPVDTTAIAAHYAPYGDASSRALRERLLLDSLECLKEATDFEGAIEVCEQLVELYRTIAPNFPNLSRILREQAELYERVVSSNEPRLTFYYYLLTFHGPGFASFLTERTNCLIYRTQAKLINLVNMLHEQFPQATVLNNPPEPGHVFDHPCIFPSGNVKPVPMLPAHVAARGVDAKIKSYYLHNRVECFTYLRPVPKSTKETRDRPQFEQIRHYVAEIMPGTMPIMPVIRTERKLLSPTELANDQVGEMIRLLESRLVKVTGPNGMMHVNEFVGTLTSSINSPVSGGLPKLLESVELSDDIGQENSFSTAGLEAWYRIDPPPGPGVRLGDPNASGNFNLQTMVDSYETLVRDMSCKFGFAVAHLKASHLRYGLDSTVPASPSFNTGGGFGGGGSDCSGLTERRASSGATTLLRSVASGAAFLGTTENLGSPAQLPSPFWTASTILIHRPNCEG</sequence>
<proteinExistence type="inferred from homology"/>
<evidence type="ECO:0000259" key="3">
    <source>
        <dbReference type="PROSITE" id="PS51651"/>
    </source>
</evidence>
<accession>A0A183AKS1</accession>
<comment type="similarity">
    <text evidence="1">Belongs to the DOCK family.</text>
</comment>
<dbReference type="GO" id="GO:0005886">
    <property type="term" value="C:plasma membrane"/>
    <property type="evidence" value="ECO:0007669"/>
    <property type="project" value="TreeGrafter"/>
</dbReference>
<dbReference type="PANTHER" id="PTHR45653:SF10">
    <property type="entry name" value="MYOBLAST CITY, ISOFORM B"/>
    <property type="match status" value="1"/>
</dbReference>
<dbReference type="GO" id="GO:0007264">
    <property type="term" value="P:small GTPase-mediated signal transduction"/>
    <property type="evidence" value="ECO:0007669"/>
    <property type="project" value="InterPro"/>
</dbReference>